<dbReference type="InterPro" id="IPR040424">
    <property type="entry name" value="Smn1"/>
</dbReference>
<dbReference type="AlphaFoldDB" id="S8D111"/>
<name>S8D111_9LAMI</name>
<evidence type="ECO:0000256" key="1">
    <source>
        <dbReference type="SAM" id="MobiDB-lite"/>
    </source>
</evidence>
<gene>
    <name evidence="3" type="ORF">M569_03745</name>
</gene>
<evidence type="ECO:0000313" key="4">
    <source>
        <dbReference type="Proteomes" id="UP000015453"/>
    </source>
</evidence>
<dbReference type="InterPro" id="IPR049481">
    <property type="entry name" value="SMN_G2-BD"/>
</dbReference>
<dbReference type="Proteomes" id="UP000015453">
    <property type="component" value="Unassembled WGS sequence"/>
</dbReference>
<dbReference type="OrthoDB" id="197400at2759"/>
<protein>
    <recommendedName>
        <fullName evidence="2">Survival Motor Neuron Gemin2-binding domain-containing protein</fullName>
    </recommendedName>
</protein>
<accession>S8D111</accession>
<feature type="compositionally biased region" description="Acidic residues" evidence="1">
    <location>
        <begin position="39"/>
        <end position="48"/>
    </location>
</feature>
<keyword evidence="4" id="KW-1185">Reference proteome</keyword>
<sequence length="281" mass="30885">MGKGGDIWDDSALIRAYDDAVFKYKRMHGMGDGDLAPMADDEDEDDETTNGGEKLQDDDDDDGNAEHSEAIENPSSSSMKCVVAASEFESTTTHEELRPEENKDESAPPYPSGRDEYSQLLESYYNIEYQRQSILEQLDRYSHRNDQNPAAASSSTSYSLQCDCLYGCQNWILPCNIASATDNIHTAISRDAHRNAMPHGSSSDAARKAMSWLKPGNAANEGGKDSNGVGPFIEDKVSENSVAGSTDLAVVLNAWYNAGFHTGKYLSELSFEEKKKKNEHG</sequence>
<feature type="domain" description="Survival Motor Neuron Gemin2-binding" evidence="2">
    <location>
        <begin position="1"/>
        <end position="29"/>
    </location>
</feature>
<dbReference type="PANTHER" id="PTHR39267">
    <property type="entry name" value="SURVIVAL MOTOR NEURON-LIKE PROTEIN 1"/>
    <property type="match status" value="1"/>
</dbReference>
<dbReference type="Pfam" id="PF20636">
    <property type="entry name" value="SMN_G2-BD"/>
    <property type="match status" value="1"/>
</dbReference>
<feature type="compositionally biased region" description="Basic and acidic residues" evidence="1">
    <location>
        <begin position="92"/>
        <end position="106"/>
    </location>
</feature>
<dbReference type="CDD" id="cd22851">
    <property type="entry name" value="SMN_N"/>
    <property type="match status" value="1"/>
</dbReference>
<organism evidence="3 4">
    <name type="scientific">Genlisea aurea</name>
    <dbReference type="NCBI Taxonomy" id="192259"/>
    <lineage>
        <taxon>Eukaryota</taxon>
        <taxon>Viridiplantae</taxon>
        <taxon>Streptophyta</taxon>
        <taxon>Embryophyta</taxon>
        <taxon>Tracheophyta</taxon>
        <taxon>Spermatophyta</taxon>
        <taxon>Magnoliopsida</taxon>
        <taxon>eudicotyledons</taxon>
        <taxon>Gunneridae</taxon>
        <taxon>Pentapetalae</taxon>
        <taxon>asterids</taxon>
        <taxon>lamiids</taxon>
        <taxon>Lamiales</taxon>
        <taxon>Lentibulariaceae</taxon>
        <taxon>Genlisea</taxon>
    </lineage>
</organism>
<feature type="region of interest" description="Disordered" evidence="1">
    <location>
        <begin position="28"/>
        <end position="116"/>
    </location>
</feature>
<comment type="caution">
    <text evidence="3">The sequence shown here is derived from an EMBL/GenBank/DDBJ whole genome shotgun (WGS) entry which is preliminary data.</text>
</comment>
<evidence type="ECO:0000313" key="3">
    <source>
        <dbReference type="EMBL" id="EPS71016.1"/>
    </source>
</evidence>
<reference evidence="3 4" key="1">
    <citation type="journal article" date="2013" name="BMC Genomics">
        <title>The miniature genome of a carnivorous plant Genlisea aurea contains a low number of genes and short non-coding sequences.</title>
        <authorList>
            <person name="Leushkin E.V."/>
            <person name="Sutormin R.A."/>
            <person name="Nabieva E.R."/>
            <person name="Penin A.A."/>
            <person name="Kondrashov A.S."/>
            <person name="Logacheva M.D."/>
        </authorList>
    </citation>
    <scope>NUCLEOTIDE SEQUENCE [LARGE SCALE GENOMIC DNA]</scope>
</reference>
<dbReference type="PANTHER" id="PTHR39267:SF1">
    <property type="entry name" value="SURVIVAL MOTOR NEURON PROTEIN"/>
    <property type="match status" value="1"/>
</dbReference>
<dbReference type="EMBL" id="AUSU01001441">
    <property type="protein sequence ID" value="EPS71016.1"/>
    <property type="molecule type" value="Genomic_DNA"/>
</dbReference>
<evidence type="ECO:0000259" key="2">
    <source>
        <dbReference type="Pfam" id="PF20636"/>
    </source>
</evidence>
<proteinExistence type="predicted"/>